<gene>
    <name evidence="2" type="ORF">BK660_23285</name>
</gene>
<dbReference type="GO" id="GO:0004252">
    <property type="term" value="F:serine-type endopeptidase activity"/>
    <property type="evidence" value="ECO:0007669"/>
    <property type="project" value="InterPro"/>
</dbReference>
<keyword evidence="1" id="KW-0732">Signal</keyword>
<dbReference type="InterPro" id="IPR009003">
    <property type="entry name" value="Peptidase_S1_PA"/>
</dbReference>
<dbReference type="Gene3D" id="2.40.10.10">
    <property type="entry name" value="Trypsin-like serine proteases"/>
    <property type="match status" value="2"/>
</dbReference>
<dbReference type="Pfam" id="PF13365">
    <property type="entry name" value="Trypsin_2"/>
    <property type="match status" value="1"/>
</dbReference>
<protein>
    <submittedName>
        <fullName evidence="2">Serine protease</fullName>
    </submittedName>
</protein>
<name>A0A423HWL9_9PSED</name>
<dbReference type="RefSeq" id="WP_123435442.1">
    <property type="nucleotide sequence ID" value="NZ_MOBK01000010.1"/>
</dbReference>
<keyword evidence="2" id="KW-0378">Hydrolase</keyword>
<sequence>MNSIPLLLASAVCSLCTPSFANGSDYGEGLLNLTPSVVLENTDGSRDHWQGIGRLTTGSGNCTATLLDTRDELEQPGTPAYVLTAGHCIELTNGNIVTDRPVTGSLTFNYFTDSTAFKSYPLKTTTWRSIQGVDMAIVELDVSLQELIDNGIQPLTLARETPADGTDVLIVGAPKGFDQTTLRMSACTLQPAQEIVEGAWVWRNTFMTRCQDIRGGGSGSPLLDRSSNEIVGVIGTGNFDEGLVPCREHAPCTPAGEAYQAIPGNVYGNPTAFLNGCFLEGRIAKNPPSSCQLFPAFTIDTDAITLESYQRVKHQDDGSIAIPTWNYRFSISTDFYRHKTVRKAMECESPHHYSDVEGSANAFINSEIGSEPGHYFLCILGLDSATQKPESGLLKNALSLPVEILDNKPTTPPDLSIITEVFVTLAKAEEPHRTYSIKYGPAATTDCNQPDKYRNDVEMDFFVPSDDLPGKLCSIAYDKSGQASAPRVDLLGYATDTHEAATPTAEVAN</sequence>
<reference evidence="2 3" key="1">
    <citation type="submission" date="2016-10" db="EMBL/GenBank/DDBJ databases">
        <title>Comparative genome analysis of multiple Pseudomonas spp. focuses on biocontrol and plant growth promoting traits.</title>
        <authorList>
            <person name="Tao X.-Y."/>
            <person name="Taylor C.G."/>
        </authorList>
    </citation>
    <scope>NUCLEOTIDE SEQUENCE [LARGE SCALE GENOMIC DNA]</scope>
    <source>
        <strain evidence="2 3">38D7</strain>
    </source>
</reference>
<feature type="signal peptide" evidence="1">
    <location>
        <begin position="1"/>
        <end position="21"/>
    </location>
</feature>
<dbReference type="AlphaFoldDB" id="A0A423HWL9"/>
<proteinExistence type="predicted"/>
<accession>A0A423HWL9</accession>
<dbReference type="Proteomes" id="UP000285636">
    <property type="component" value="Unassembled WGS sequence"/>
</dbReference>
<dbReference type="SUPFAM" id="SSF50494">
    <property type="entry name" value="Trypsin-like serine proteases"/>
    <property type="match status" value="1"/>
</dbReference>
<organism evidence="2 3">
    <name type="scientific">Pseudomonas brassicacearum</name>
    <dbReference type="NCBI Taxonomy" id="930166"/>
    <lineage>
        <taxon>Bacteria</taxon>
        <taxon>Pseudomonadati</taxon>
        <taxon>Pseudomonadota</taxon>
        <taxon>Gammaproteobacteria</taxon>
        <taxon>Pseudomonadales</taxon>
        <taxon>Pseudomonadaceae</taxon>
        <taxon>Pseudomonas</taxon>
    </lineage>
</organism>
<dbReference type="InterPro" id="IPR018114">
    <property type="entry name" value="TRYPSIN_HIS"/>
</dbReference>
<dbReference type="InterPro" id="IPR043504">
    <property type="entry name" value="Peptidase_S1_PA_chymotrypsin"/>
</dbReference>
<evidence type="ECO:0000313" key="3">
    <source>
        <dbReference type="Proteomes" id="UP000285636"/>
    </source>
</evidence>
<feature type="chain" id="PRO_5018991075" evidence="1">
    <location>
        <begin position="22"/>
        <end position="509"/>
    </location>
</feature>
<keyword evidence="2" id="KW-0645">Protease</keyword>
<dbReference type="GO" id="GO:0006508">
    <property type="term" value="P:proteolysis"/>
    <property type="evidence" value="ECO:0007669"/>
    <property type="project" value="UniProtKB-KW"/>
</dbReference>
<evidence type="ECO:0000313" key="2">
    <source>
        <dbReference type="EMBL" id="RON17577.1"/>
    </source>
</evidence>
<comment type="caution">
    <text evidence="2">The sequence shown here is derived from an EMBL/GenBank/DDBJ whole genome shotgun (WGS) entry which is preliminary data.</text>
</comment>
<evidence type="ECO:0000256" key="1">
    <source>
        <dbReference type="SAM" id="SignalP"/>
    </source>
</evidence>
<dbReference type="PROSITE" id="PS00134">
    <property type="entry name" value="TRYPSIN_HIS"/>
    <property type="match status" value="1"/>
</dbReference>
<dbReference type="EMBL" id="MOBK01000010">
    <property type="protein sequence ID" value="RON17577.1"/>
    <property type="molecule type" value="Genomic_DNA"/>
</dbReference>